<name>A0ABW8BSQ8_9GAMM</name>
<organism evidence="1 2">
    <name type="scientific">Vreelandella lionensis</name>
    <dbReference type="NCBI Taxonomy" id="1144478"/>
    <lineage>
        <taxon>Bacteria</taxon>
        <taxon>Pseudomonadati</taxon>
        <taxon>Pseudomonadota</taxon>
        <taxon>Gammaproteobacteria</taxon>
        <taxon>Oceanospirillales</taxon>
        <taxon>Halomonadaceae</taxon>
        <taxon>Vreelandella</taxon>
    </lineage>
</organism>
<accession>A0ABW8BSQ8</accession>
<protein>
    <submittedName>
        <fullName evidence="1">Uncharacterized protein</fullName>
    </submittedName>
</protein>
<evidence type="ECO:0000313" key="1">
    <source>
        <dbReference type="EMBL" id="MFI8750261.1"/>
    </source>
</evidence>
<comment type="caution">
    <text evidence="1">The sequence shown here is derived from an EMBL/GenBank/DDBJ whole genome shotgun (WGS) entry which is preliminary data.</text>
</comment>
<evidence type="ECO:0000313" key="2">
    <source>
        <dbReference type="Proteomes" id="UP001614338"/>
    </source>
</evidence>
<reference evidence="1 2" key="1">
    <citation type="submission" date="2024-10" db="EMBL/GenBank/DDBJ databases">
        <title>The Natural Products Discovery Center: Release of the First 8490 Sequenced Strains for Exploring Actinobacteria Biosynthetic Diversity.</title>
        <authorList>
            <person name="Kalkreuter E."/>
            <person name="Kautsar S.A."/>
            <person name="Yang D."/>
            <person name="Bader C.D."/>
            <person name="Teijaro C.N."/>
            <person name="Fluegel L."/>
            <person name="Davis C.M."/>
            <person name="Simpson J.R."/>
            <person name="Lauterbach L."/>
            <person name="Steele A.D."/>
            <person name="Gui C."/>
            <person name="Meng S."/>
            <person name="Li G."/>
            <person name="Viehrig K."/>
            <person name="Ye F."/>
            <person name="Su P."/>
            <person name="Kiefer A.F."/>
            <person name="Nichols A."/>
            <person name="Cepeda A.J."/>
            <person name="Yan W."/>
            <person name="Fan B."/>
            <person name="Jiang Y."/>
            <person name="Adhikari A."/>
            <person name="Zheng C.-J."/>
            <person name="Schuster L."/>
            <person name="Cowan T.M."/>
            <person name="Smanski M.J."/>
            <person name="Chevrette M.G."/>
            <person name="De Carvalho L.P.S."/>
            <person name="Shen B."/>
        </authorList>
    </citation>
    <scope>NUCLEOTIDE SEQUENCE [LARGE SCALE GENOMIC DNA]</scope>
    <source>
        <strain evidence="1 2">NPDC077409</strain>
    </source>
</reference>
<keyword evidence="2" id="KW-1185">Reference proteome</keyword>
<proteinExistence type="predicted"/>
<dbReference type="EMBL" id="JBITWC010000013">
    <property type="protein sequence ID" value="MFI8750261.1"/>
    <property type="molecule type" value="Genomic_DNA"/>
</dbReference>
<sequence>MPLLTQQQEEALVKELVEVVESFQKDIDSHPERYEAFISQPNANHLVIKLQPITKAAE</sequence>
<dbReference type="RefSeq" id="WP_161491518.1">
    <property type="nucleotide sequence ID" value="NZ_JBITWC010000013.1"/>
</dbReference>
<gene>
    <name evidence="1" type="ORF">ACIGG6_09675</name>
</gene>
<dbReference type="Proteomes" id="UP001614338">
    <property type="component" value="Unassembled WGS sequence"/>
</dbReference>